<evidence type="ECO:0000313" key="2">
    <source>
        <dbReference type="Proteomes" id="UP000271003"/>
    </source>
</evidence>
<protein>
    <recommendedName>
        <fullName evidence="3">DUF115 domain-containing protein</fullName>
    </recommendedName>
</protein>
<dbReference type="KEGG" id="sutt:SUTMEG_14580"/>
<keyword evidence="2" id="KW-1185">Reference proteome</keyword>
<evidence type="ECO:0000313" key="1">
    <source>
        <dbReference type="EMBL" id="BBF23567.1"/>
    </source>
</evidence>
<evidence type="ECO:0008006" key="3">
    <source>
        <dbReference type="Google" id="ProtNLM"/>
    </source>
</evidence>
<sequence>MKIYRKITKPGKITEKYFGLNLVVQTKLKEATATRYFFVYKTIENDKEIKRRIFGIPFFSSKKNPLLIKVDAMTKKIDALQADVKELRIKHQMGIAIARQHGMVFPKYKNKHEGKDFVILATGPTLCRYKKIEDAIHIGVNKSFLLFPDLDYWFAIDNSVTNQYHLELQQTHFTKFFGVCSSSNRDHLYLSRNQGKLWNYSDRLISKFDNAEKFYFDHPSESINRDIESQALPDLGSCVFSAVYFALYAGARRIYLVGCDCAANGYFDKTAQSDRFNSELLIKGWKNIQYFIECFYPDVEIISVNPVGLKGIFPEIIME</sequence>
<dbReference type="RefSeq" id="WP_123957672.1">
    <property type="nucleotide sequence ID" value="NZ_AP018786.1"/>
</dbReference>
<accession>A0A2Z6ID44</accession>
<proteinExistence type="predicted"/>
<gene>
    <name evidence="1" type="ORF">SUTMEG_14580</name>
</gene>
<reference evidence="1 2" key="1">
    <citation type="journal article" date="2018" name="Int. J. Syst. Evol. Microbiol.">
        <title>Mesosutterella multiformis gen. nov., sp. nov., a member of the family Sutterellaceae and Sutterella megalosphaeroides sp. nov., isolated from human faeces.</title>
        <authorList>
            <person name="Sakamoto M."/>
            <person name="Ikeyama N."/>
            <person name="Kunihiro T."/>
            <person name="Iino T."/>
            <person name="Yuki M."/>
            <person name="Ohkuma M."/>
        </authorList>
    </citation>
    <scope>NUCLEOTIDE SEQUENCE [LARGE SCALE GENOMIC DNA]</scope>
    <source>
        <strain evidence="1 2">6FBBBH3</strain>
    </source>
</reference>
<dbReference type="Gene3D" id="3.90.1480.10">
    <property type="entry name" value="Alpha-2,3-sialyltransferase"/>
    <property type="match status" value="1"/>
</dbReference>
<organism evidence="1 2">
    <name type="scientific">Sutterella megalosphaeroides</name>
    <dbReference type="NCBI Taxonomy" id="2494234"/>
    <lineage>
        <taxon>Bacteria</taxon>
        <taxon>Pseudomonadati</taxon>
        <taxon>Pseudomonadota</taxon>
        <taxon>Betaproteobacteria</taxon>
        <taxon>Burkholderiales</taxon>
        <taxon>Sutterellaceae</taxon>
        <taxon>Sutterella</taxon>
    </lineage>
</organism>
<name>A0A2Z6ID44_9BURK</name>
<dbReference type="Proteomes" id="UP000271003">
    <property type="component" value="Chromosome"/>
</dbReference>
<dbReference type="AlphaFoldDB" id="A0A2Z6ID44"/>
<dbReference type="EMBL" id="AP018786">
    <property type="protein sequence ID" value="BBF23567.1"/>
    <property type="molecule type" value="Genomic_DNA"/>
</dbReference>
<dbReference type="OrthoDB" id="9761456at2"/>